<dbReference type="InterPro" id="IPR011993">
    <property type="entry name" value="PH-like_dom_sf"/>
</dbReference>
<dbReference type="Pfam" id="PF08947">
    <property type="entry name" value="BPS"/>
    <property type="match status" value="1"/>
</dbReference>
<dbReference type="PANTHER" id="PTHR11243:SF38">
    <property type="entry name" value="GROWTH FACTOR RECEPTOR-BOUND PROTEIN 14-LIKE ISOFORM X1"/>
    <property type="match status" value="1"/>
</dbReference>
<dbReference type="InterPro" id="IPR001849">
    <property type="entry name" value="PH_domain"/>
</dbReference>
<evidence type="ECO:0000313" key="5">
    <source>
        <dbReference type="EnsemblMetazoa" id="SMAR010668-PA"/>
    </source>
</evidence>
<dbReference type="InterPro" id="IPR036860">
    <property type="entry name" value="SH2_dom_sf"/>
</dbReference>
<dbReference type="Pfam" id="PF21989">
    <property type="entry name" value="RA_2"/>
    <property type="match status" value="1"/>
</dbReference>
<dbReference type="SUPFAM" id="SSF55550">
    <property type="entry name" value="SH2 domain"/>
    <property type="match status" value="1"/>
</dbReference>
<keyword evidence="1 2" id="KW-0727">SH2 domain</keyword>
<evidence type="ECO:0000256" key="1">
    <source>
        <dbReference type="ARBA" id="ARBA00022999"/>
    </source>
</evidence>
<proteinExistence type="predicted"/>
<dbReference type="InterPro" id="IPR029071">
    <property type="entry name" value="Ubiquitin-like_domsf"/>
</dbReference>
<dbReference type="SUPFAM" id="SSF50729">
    <property type="entry name" value="PH domain-like"/>
    <property type="match status" value="1"/>
</dbReference>
<accession>T1JAA8</accession>
<feature type="domain" description="PH" evidence="4">
    <location>
        <begin position="163"/>
        <end position="256"/>
    </location>
</feature>
<dbReference type="EMBL" id="JH431989">
    <property type="status" value="NOT_ANNOTATED_CDS"/>
    <property type="molecule type" value="Genomic_DNA"/>
</dbReference>
<dbReference type="SMART" id="SM00233">
    <property type="entry name" value="PH"/>
    <property type="match status" value="1"/>
</dbReference>
<dbReference type="STRING" id="126957.T1JAA8"/>
<dbReference type="PhylomeDB" id="T1JAA8"/>
<name>T1JAA8_STRMM</name>
<reference evidence="6" key="1">
    <citation type="submission" date="2011-05" db="EMBL/GenBank/DDBJ databases">
        <authorList>
            <person name="Richards S.R."/>
            <person name="Qu J."/>
            <person name="Jiang H."/>
            <person name="Jhangiani S.N."/>
            <person name="Agravi P."/>
            <person name="Goodspeed R."/>
            <person name="Gross S."/>
            <person name="Mandapat C."/>
            <person name="Jackson L."/>
            <person name="Mathew T."/>
            <person name="Pu L."/>
            <person name="Thornton R."/>
            <person name="Saada N."/>
            <person name="Wilczek-Boney K.B."/>
            <person name="Lee S."/>
            <person name="Kovar C."/>
            <person name="Wu Y."/>
            <person name="Scherer S.E."/>
            <person name="Worley K.C."/>
            <person name="Muzny D.M."/>
            <person name="Gibbs R."/>
        </authorList>
    </citation>
    <scope>NUCLEOTIDE SEQUENCE</scope>
    <source>
        <strain evidence="6">Brora</strain>
    </source>
</reference>
<dbReference type="Pfam" id="PF00017">
    <property type="entry name" value="SH2"/>
    <property type="match status" value="1"/>
</dbReference>
<sequence>MLGNNSYERLCDSKSSLALSELSDDGEEIKEADVDFYNDDGSCKTIVVEENLRTSDLCQLLALKNHVAKDSNWSVVEYLDELGLGKSEDFDNQIKSYWIINSMFCARRKKSGGSRRNFENNFVMATKKTIHFLLQQQWIIKSKSEPPKIFSHLWIQWNLQELWKKAFFVLYKNILYYSFTSKITDPSKLSVCADLHDYNVYSFEKGGKYFKIPTEFCFCLKFHDQARNVEAKNIFFACDNDKIRTCWIAGLRLAKYGKQLRDNFKNVQSRINRNGKDFSSLKVISDESTRSRVAMDFTGDRGRIVEDPNRARAIAESEGFNRNKKVLQRKSSSVSSVMGLAYGVHITQPWFHNGLTREEAIQLLTKHGTVNGVFLVRNKSHSTPNTFVLSFVYSDKIYHTQIKPIEDNEQIVFSMDEGKTKFYDVLQLVEFHQLNHGCLPTRLTHYIVQIKSLLKESP</sequence>
<dbReference type="Proteomes" id="UP000014500">
    <property type="component" value="Unassembled WGS sequence"/>
</dbReference>
<dbReference type="OMA" id="KLWKRCF"/>
<evidence type="ECO:0000259" key="4">
    <source>
        <dbReference type="PROSITE" id="PS50003"/>
    </source>
</evidence>
<dbReference type="Pfam" id="PF00169">
    <property type="entry name" value="PH"/>
    <property type="match status" value="1"/>
</dbReference>
<dbReference type="PROSITE" id="PS50001">
    <property type="entry name" value="SH2"/>
    <property type="match status" value="1"/>
</dbReference>
<evidence type="ECO:0000313" key="6">
    <source>
        <dbReference type="Proteomes" id="UP000014500"/>
    </source>
</evidence>
<evidence type="ECO:0000259" key="3">
    <source>
        <dbReference type="PROSITE" id="PS50001"/>
    </source>
</evidence>
<dbReference type="InterPro" id="IPR000980">
    <property type="entry name" value="SH2"/>
</dbReference>
<dbReference type="Gene3D" id="3.30.505.10">
    <property type="entry name" value="SH2 domain"/>
    <property type="match status" value="1"/>
</dbReference>
<dbReference type="EnsemblMetazoa" id="SMAR010668-RA">
    <property type="protein sequence ID" value="SMAR010668-PA"/>
    <property type="gene ID" value="SMAR010668"/>
</dbReference>
<dbReference type="InterPro" id="IPR015042">
    <property type="entry name" value="BPS-dom"/>
</dbReference>
<dbReference type="AlphaFoldDB" id="T1JAA8"/>
<dbReference type="PROSITE" id="PS50003">
    <property type="entry name" value="PH_DOMAIN"/>
    <property type="match status" value="1"/>
</dbReference>
<dbReference type="InterPro" id="IPR039664">
    <property type="entry name" value="GRB/APBB1IP"/>
</dbReference>
<dbReference type="eggNOG" id="KOG3751">
    <property type="taxonomic scope" value="Eukaryota"/>
</dbReference>
<dbReference type="Gene3D" id="2.30.29.30">
    <property type="entry name" value="Pleckstrin-homology domain (PH domain)/Phosphotyrosine-binding domain (PTB)"/>
    <property type="match status" value="1"/>
</dbReference>
<protein>
    <recommendedName>
        <fullName evidence="7">SH2 domain-containing protein</fullName>
    </recommendedName>
</protein>
<organism evidence="5 6">
    <name type="scientific">Strigamia maritima</name>
    <name type="common">European centipede</name>
    <name type="synonym">Geophilus maritimus</name>
    <dbReference type="NCBI Taxonomy" id="126957"/>
    <lineage>
        <taxon>Eukaryota</taxon>
        <taxon>Metazoa</taxon>
        <taxon>Ecdysozoa</taxon>
        <taxon>Arthropoda</taxon>
        <taxon>Myriapoda</taxon>
        <taxon>Chilopoda</taxon>
        <taxon>Pleurostigmophora</taxon>
        <taxon>Geophilomorpha</taxon>
        <taxon>Linotaeniidae</taxon>
        <taxon>Strigamia</taxon>
    </lineage>
</organism>
<evidence type="ECO:0008006" key="7">
    <source>
        <dbReference type="Google" id="ProtNLM"/>
    </source>
</evidence>
<reference evidence="5" key="2">
    <citation type="submission" date="2015-02" db="UniProtKB">
        <authorList>
            <consortium name="EnsemblMetazoa"/>
        </authorList>
    </citation>
    <scope>IDENTIFICATION</scope>
</reference>
<dbReference type="SUPFAM" id="SSF54236">
    <property type="entry name" value="Ubiquitin-like"/>
    <property type="match status" value="1"/>
</dbReference>
<dbReference type="Gene3D" id="3.10.20.90">
    <property type="entry name" value="Phosphatidylinositol 3-kinase Catalytic Subunit, Chain A, domain 1"/>
    <property type="match status" value="1"/>
</dbReference>
<dbReference type="HOGENOM" id="CLU_023207_0_1_1"/>
<keyword evidence="6" id="KW-1185">Reference proteome</keyword>
<dbReference type="SMART" id="SM00252">
    <property type="entry name" value="SH2"/>
    <property type="match status" value="1"/>
</dbReference>
<feature type="domain" description="SH2" evidence="3">
    <location>
        <begin position="350"/>
        <end position="447"/>
    </location>
</feature>
<dbReference type="PANTHER" id="PTHR11243">
    <property type="entry name" value="GROWTH FACTOR RECEPTOR-BOUND PROTEIN"/>
    <property type="match status" value="1"/>
</dbReference>
<evidence type="ECO:0000256" key="2">
    <source>
        <dbReference type="PROSITE-ProRule" id="PRU00191"/>
    </source>
</evidence>